<dbReference type="PANTHER" id="PTHR15228">
    <property type="entry name" value="SPERMATHECAL PHYSIOLOGY VARIANT"/>
    <property type="match status" value="1"/>
</dbReference>
<dbReference type="InterPro" id="IPR054713">
    <property type="entry name" value="GMIP/FCHO2-like_FCH"/>
</dbReference>
<dbReference type="Pfam" id="PF00130">
    <property type="entry name" value="C1_1"/>
    <property type="match status" value="1"/>
</dbReference>
<feature type="region of interest" description="Disordered" evidence="7">
    <location>
        <begin position="293"/>
        <end position="322"/>
    </location>
</feature>
<evidence type="ECO:0000256" key="5">
    <source>
        <dbReference type="ARBA" id="ARBA00023054"/>
    </source>
</evidence>
<evidence type="ECO:0000256" key="1">
    <source>
        <dbReference type="ARBA" id="ARBA00022468"/>
    </source>
</evidence>
<dbReference type="InterPro" id="IPR008936">
    <property type="entry name" value="Rho_GTPase_activation_prot"/>
</dbReference>
<feature type="region of interest" description="Disordered" evidence="7">
    <location>
        <begin position="1181"/>
        <end position="1251"/>
    </location>
</feature>
<evidence type="ECO:0000259" key="8">
    <source>
        <dbReference type="PROSITE" id="PS50081"/>
    </source>
</evidence>
<dbReference type="PROSITE" id="PS00479">
    <property type="entry name" value="ZF_DAG_PE_1"/>
    <property type="match status" value="1"/>
</dbReference>
<dbReference type="Pfam" id="PF00620">
    <property type="entry name" value="RhoGAP"/>
    <property type="match status" value="1"/>
</dbReference>
<evidence type="ECO:0000256" key="6">
    <source>
        <dbReference type="PROSITE-ProRule" id="PRU01077"/>
    </source>
</evidence>
<feature type="domain" description="F-BAR" evidence="10">
    <location>
        <begin position="59"/>
        <end position="403"/>
    </location>
</feature>
<feature type="region of interest" description="Disordered" evidence="7">
    <location>
        <begin position="32"/>
        <end position="60"/>
    </location>
</feature>
<dbReference type="InterPro" id="IPR002219">
    <property type="entry name" value="PKC_DAG/PE"/>
</dbReference>
<feature type="compositionally biased region" description="Polar residues" evidence="7">
    <location>
        <begin position="1003"/>
        <end position="1013"/>
    </location>
</feature>
<feature type="compositionally biased region" description="Polar residues" evidence="7">
    <location>
        <begin position="814"/>
        <end position="823"/>
    </location>
</feature>
<keyword evidence="4" id="KW-0862">Zinc</keyword>
<dbReference type="PROSITE" id="PS50081">
    <property type="entry name" value="ZF_DAG_PE_2"/>
    <property type="match status" value="1"/>
</dbReference>
<dbReference type="SMART" id="SM00324">
    <property type="entry name" value="RhoGAP"/>
    <property type="match status" value="1"/>
</dbReference>
<feature type="region of interest" description="Disordered" evidence="7">
    <location>
        <begin position="1003"/>
        <end position="1029"/>
    </location>
</feature>
<dbReference type="SUPFAM" id="SSF57889">
    <property type="entry name" value="Cysteine-rich domain"/>
    <property type="match status" value="1"/>
</dbReference>
<evidence type="ECO:0000313" key="11">
    <source>
        <dbReference type="EMBL" id="CAD7408286.1"/>
    </source>
</evidence>
<dbReference type="PROSITE" id="PS51741">
    <property type="entry name" value="F_BAR"/>
    <property type="match status" value="1"/>
</dbReference>
<evidence type="ECO:0000256" key="2">
    <source>
        <dbReference type="ARBA" id="ARBA00022723"/>
    </source>
</evidence>
<reference evidence="11" key="1">
    <citation type="submission" date="2020-11" db="EMBL/GenBank/DDBJ databases">
        <authorList>
            <person name="Tran Van P."/>
        </authorList>
    </citation>
    <scope>NUCLEOTIDE SEQUENCE</scope>
</reference>
<dbReference type="PANTHER" id="PTHR15228:SF25">
    <property type="entry name" value="F-BAR DOMAIN-CONTAINING PROTEIN"/>
    <property type="match status" value="1"/>
</dbReference>
<protein>
    <recommendedName>
        <fullName evidence="12">Minor histocompatibility protein HA-1</fullName>
    </recommendedName>
</protein>
<feature type="compositionally biased region" description="Basic and acidic residues" evidence="7">
    <location>
        <begin position="47"/>
        <end position="60"/>
    </location>
</feature>
<dbReference type="InterPro" id="IPR031160">
    <property type="entry name" value="F_BAR_dom"/>
</dbReference>
<accession>A0A7R9D532</accession>
<feature type="region of interest" description="Disordered" evidence="7">
    <location>
        <begin position="804"/>
        <end position="823"/>
    </location>
</feature>
<dbReference type="SMART" id="SM00109">
    <property type="entry name" value="C1"/>
    <property type="match status" value="1"/>
</dbReference>
<evidence type="ECO:0000256" key="7">
    <source>
        <dbReference type="SAM" id="MobiDB-lite"/>
    </source>
</evidence>
<feature type="compositionally biased region" description="Basic and acidic residues" evidence="7">
    <location>
        <begin position="306"/>
        <end position="320"/>
    </location>
</feature>
<feature type="compositionally biased region" description="Basic and acidic residues" evidence="7">
    <location>
        <begin position="1213"/>
        <end position="1223"/>
    </location>
</feature>
<dbReference type="InterPro" id="IPR027267">
    <property type="entry name" value="AH/BAR_dom_sf"/>
</dbReference>
<dbReference type="SUPFAM" id="SSF48350">
    <property type="entry name" value="GTPase activation domain, GAP"/>
    <property type="match status" value="1"/>
</dbReference>
<keyword evidence="3" id="KW-0863">Zinc-finger</keyword>
<feature type="domain" description="Phorbol-ester/DAG-type" evidence="8">
    <location>
        <begin position="537"/>
        <end position="582"/>
    </location>
</feature>
<dbReference type="Pfam" id="PF22699">
    <property type="entry name" value="GMIP-like_FCH"/>
    <property type="match status" value="1"/>
</dbReference>
<name>A0A7R9D532_TIMPO</name>
<feature type="compositionally biased region" description="Polar residues" evidence="7">
    <location>
        <begin position="1224"/>
        <end position="1234"/>
    </location>
</feature>
<evidence type="ECO:0000256" key="4">
    <source>
        <dbReference type="ARBA" id="ARBA00022833"/>
    </source>
</evidence>
<dbReference type="CDD" id="cd20816">
    <property type="entry name" value="C1_GMIP-like"/>
    <property type="match status" value="1"/>
</dbReference>
<dbReference type="InterPro" id="IPR046349">
    <property type="entry name" value="C1-like_sf"/>
</dbReference>
<feature type="domain" description="Rho-GAP" evidence="9">
    <location>
        <begin position="596"/>
        <end position="791"/>
    </location>
</feature>
<dbReference type="Gene3D" id="1.10.555.10">
    <property type="entry name" value="Rho GTPase activation protein"/>
    <property type="match status" value="1"/>
</dbReference>
<dbReference type="GO" id="GO:0051056">
    <property type="term" value="P:regulation of small GTPase mediated signal transduction"/>
    <property type="evidence" value="ECO:0007669"/>
    <property type="project" value="UniProtKB-ARBA"/>
</dbReference>
<keyword evidence="5 6" id="KW-0175">Coiled coil</keyword>
<sequence length="1265" mass="141048">MYVLPIHRVSEYLMGDLDSNFPLSASVTSKTKSCENLAQDPPPPVGPRRDKTPGKSTSEKIDDSLIRTEQGVDYALSRAKCLARYIKDVMTYIENRSHLDIEYTKNLIKLAQTVKSVFKEEVRKKDTHFLSVSMISFICSGVRVEVARCGLGDILVARGGLGDILVARCGLGDILVARGGLGDILVDRGGLGDILVDRGGLGDILSNLPLHSIYAKALDHDLENSHSNQVTCSLLLGNKFLEPLSLRRAEHEKTRRRIKDMWHSEVMCMRESVSSMKRAQDMYVQRQEDLQRFKERAQRTPADVSEQGKQERRQKEEELLGKAQNAETSYKRLLNSANERHIHLEKVKLEVLQQIRELIVQSDQVIKDTTVTYFQMQHTLTTPIPMQYQTLFESSRLYESGSQYLEFVIRLPQPERPPKDVNVPARPPFKFQPYTAETAARYQERKSSESNIYEEILPGKSKEVPIKIWSSHGGSDSDSICSNHSHDTSPVRYRRYLGASRKILNASSGDELDNDGECSFMISGGNQKPRMSKAAETHNFRKLKTPSRCRECDSYVYFQGLECNECTLICHKKCLESLTIQCGHRKLPPKMTTFGVDLGQHLSETGALVPHIVIKCIDEIDERGILHKGIYRISGAKGKIEKLCQAFENGADLVDLGDSQINVIATVLKLYLRQLPEPLLTFKCYSDMMRIAKEWPSDRSKDLNGALTKLKDVVKRLPRSHYLTLELLMLHLKRVSNHAEENSMPASNLGIVFGPTLLRTMEGGDPLSSLVDTMHQTRAIEIMIWLADDLFNPHHIDSVRAHNSRLSRAESKAEPSTSGVGQTYSNLSRSFSFMERKKSCKEANVEQNERRAGIRELAASISLQEARNTGNLSDEEIPFFLKSDDVVNSKATTIGELAQSTPLPKIFRGSLKDYQGLEGFSVLGSSPSEDNDSTPHQRLRKSVSDTTTGAEKTSPVEDSTQDVKPAGATKKLFKSDKSSLEDWNESNAPTKTMLVALPNRRLSAQRTESSADSDYSFESHASSSVESRSPRELEECYEVFLEPPSLKEKKNIAGALLEGKNKKSGSTGSVSGSCDDILGNNLVEEIVMTTRKKVAIHKTLTSSSKAVLSSIKDTEKEGLHIPDFDNYLLCNSQDTSNVSSQSIIKTDNASLSTSSSGSSTTDRQNLTSILRSKFFEMNEEQANIDGKTQQGVVTNDQSPNSANNSPINKLKLASKESVDRDSESLNPCCSIDSQKSQHSEHNPVEQLKVIPDSTFKDTQSFDGLL</sequence>
<proteinExistence type="predicted"/>
<dbReference type="SUPFAM" id="SSF103657">
    <property type="entry name" value="BAR/IMD domain-like"/>
    <property type="match status" value="1"/>
</dbReference>
<keyword evidence="1" id="KW-0343">GTPase activation</keyword>
<keyword evidence="2" id="KW-0479">Metal-binding</keyword>
<feature type="compositionally biased region" description="Polar residues" evidence="7">
    <location>
        <begin position="1186"/>
        <end position="1207"/>
    </location>
</feature>
<dbReference type="GO" id="GO:0005096">
    <property type="term" value="F:GTPase activator activity"/>
    <property type="evidence" value="ECO:0007669"/>
    <property type="project" value="UniProtKB-KW"/>
</dbReference>
<dbReference type="InterPro" id="IPR051025">
    <property type="entry name" value="RhoGAP"/>
</dbReference>
<dbReference type="GO" id="GO:0008270">
    <property type="term" value="F:zinc ion binding"/>
    <property type="evidence" value="ECO:0007669"/>
    <property type="project" value="UniProtKB-KW"/>
</dbReference>
<feature type="compositionally biased region" description="Low complexity" evidence="7">
    <location>
        <begin position="1016"/>
        <end position="1027"/>
    </location>
</feature>
<dbReference type="GO" id="GO:0007165">
    <property type="term" value="P:signal transduction"/>
    <property type="evidence" value="ECO:0007669"/>
    <property type="project" value="InterPro"/>
</dbReference>
<dbReference type="AlphaFoldDB" id="A0A7R9D532"/>
<evidence type="ECO:0000259" key="10">
    <source>
        <dbReference type="PROSITE" id="PS51741"/>
    </source>
</evidence>
<dbReference type="Gene3D" id="1.20.1270.60">
    <property type="entry name" value="Arfaptin homology (AH) domain/BAR domain"/>
    <property type="match status" value="2"/>
</dbReference>
<organism evidence="11">
    <name type="scientific">Timema poppense</name>
    <name type="common">Walking stick</name>
    <dbReference type="NCBI Taxonomy" id="170557"/>
    <lineage>
        <taxon>Eukaryota</taxon>
        <taxon>Metazoa</taxon>
        <taxon>Ecdysozoa</taxon>
        <taxon>Arthropoda</taxon>
        <taxon>Hexapoda</taxon>
        <taxon>Insecta</taxon>
        <taxon>Pterygota</taxon>
        <taxon>Neoptera</taxon>
        <taxon>Polyneoptera</taxon>
        <taxon>Phasmatodea</taxon>
        <taxon>Timematodea</taxon>
        <taxon>Timematoidea</taxon>
        <taxon>Timematidae</taxon>
        <taxon>Timema</taxon>
    </lineage>
</organism>
<dbReference type="Gene3D" id="3.30.60.20">
    <property type="match status" value="1"/>
</dbReference>
<gene>
    <name evidence="11" type="ORF">TPSB3V08_LOCUS6275</name>
</gene>
<dbReference type="EMBL" id="OD003628">
    <property type="protein sequence ID" value="CAD7408286.1"/>
    <property type="molecule type" value="Genomic_DNA"/>
</dbReference>
<evidence type="ECO:0000256" key="3">
    <source>
        <dbReference type="ARBA" id="ARBA00022771"/>
    </source>
</evidence>
<dbReference type="InterPro" id="IPR000198">
    <property type="entry name" value="RhoGAP_dom"/>
</dbReference>
<dbReference type="PROSITE" id="PS50238">
    <property type="entry name" value="RHOGAP"/>
    <property type="match status" value="1"/>
</dbReference>
<feature type="region of interest" description="Disordered" evidence="7">
    <location>
        <begin position="922"/>
        <end position="986"/>
    </location>
</feature>
<evidence type="ECO:0008006" key="12">
    <source>
        <dbReference type="Google" id="ProtNLM"/>
    </source>
</evidence>
<evidence type="ECO:0000259" key="9">
    <source>
        <dbReference type="PROSITE" id="PS50238"/>
    </source>
</evidence>